<evidence type="ECO:0000256" key="1">
    <source>
        <dbReference type="ARBA" id="ARBA00022512"/>
    </source>
</evidence>
<evidence type="ECO:0000313" key="11">
    <source>
        <dbReference type="Proteomes" id="UP000632849"/>
    </source>
</evidence>
<keyword evidence="4" id="KW-0572">Peptidoglycan-anchor</keyword>
<gene>
    <name evidence="10" type="ORF">GCM10017667_18680</name>
</gene>
<feature type="domain" description="Gram-positive cocci surface proteins LPxTG" evidence="9">
    <location>
        <begin position="417"/>
        <end position="454"/>
    </location>
</feature>
<dbReference type="InterPro" id="IPR019931">
    <property type="entry name" value="LPXTG_anchor"/>
</dbReference>
<protein>
    <recommendedName>
        <fullName evidence="9">Gram-positive cocci surface proteins LPxTG domain-containing protein</fullName>
    </recommendedName>
</protein>
<keyword evidence="5" id="KW-0175">Coiled coil</keyword>
<feature type="coiled-coil region" evidence="5">
    <location>
        <begin position="191"/>
        <end position="218"/>
    </location>
</feature>
<evidence type="ECO:0000313" key="10">
    <source>
        <dbReference type="EMBL" id="GHF89956.1"/>
    </source>
</evidence>
<feature type="region of interest" description="Disordered" evidence="6">
    <location>
        <begin position="359"/>
        <end position="423"/>
    </location>
</feature>
<feature type="chain" id="PRO_5036712840" description="Gram-positive cocci surface proteins LPxTG domain-containing protein" evidence="8">
    <location>
        <begin position="30"/>
        <end position="454"/>
    </location>
</feature>
<accession>A0A919EJV4</accession>
<sequence length="454" mass="47567">MKIRRTLATAVAVAVTTPVVFLSAGPAFAETPKPRTDASAQDVKDGPEDDDFAEYEKLIEAVVAAEEKLEALKEERAALVEDLRAGNVGEAVKTEYAAAKLAYDEAKAAREAAATTLAEAQAELDALNADPEATAEDKAAAEQAVAEAKAKADEAVAAEAAAKLRHDAADTAFSDARVALARRISLLDPKIVLAEQELADAEAALEAYENEGSCVEDDSVRSTLTGPKTITIGSSADFSLTVRNTSDRDLDSVRSYVFAAHLPESWDDILDEEDPGLERYFSIDWKSAANPEWTELDFQDEAVELGRIAKGGKAEVTLRLTVDEDAPAGKGITFSTGEYENEDGSCGISQQYAKAEFDVVEPTEEPSEEPTEEPTAEPSPSTTTPTPAPTATATGGNTQTTQQGGSSATAVRTGGELAATGSNDALPKIGAAAGAALVLGAVALFTARRRRANA</sequence>
<proteinExistence type="predicted"/>
<reference evidence="10" key="2">
    <citation type="submission" date="2020-09" db="EMBL/GenBank/DDBJ databases">
        <authorList>
            <person name="Sun Q."/>
            <person name="Ohkuma M."/>
        </authorList>
    </citation>
    <scope>NUCLEOTIDE SEQUENCE</scope>
    <source>
        <strain evidence="10">JCM 4122</strain>
    </source>
</reference>
<evidence type="ECO:0000256" key="3">
    <source>
        <dbReference type="ARBA" id="ARBA00022729"/>
    </source>
</evidence>
<keyword evidence="2" id="KW-0964">Secreted</keyword>
<comment type="caution">
    <text evidence="10">The sequence shown here is derived from an EMBL/GenBank/DDBJ whole genome shotgun (WGS) entry which is preliminary data.</text>
</comment>
<dbReference type="PROSITE" id="PS50847">
    <property type="entry name" value="GRAM_POS_ANCHORING"/>
    <property type="match status" value="1"/>
</dbReference>
<feature type="signal peptide" evidence="8">
    <location>
        <begin position="1"/>
        <end position="29"/>
    </location>
</feature>
<evidence type="ECO:0000256" key="6">
    <source>
        <dbReference type="SAM" id="MobiDB-lite"/>
    </source>
</evidence>
<feature type="compositionally biased region" description="Low complexity" evidence="6">
    <location>
        <begin position="376"/>
        <end position="410"/>
    </location>
</feature>
<evidence type="ECO:0000256" key="2">
    <source>
        <dbReference type="ARBA" id="ARBA00022525"/>
    </source>
</evidence>
<evidence type="ECO:0000256" key="7">
    <source>
        <dbReference type="SAM" id="Phobius"/>
    </source>
</evidence>
<keyword evidence="1" id="KW-0134">Cell wall</keyword>
<evidence type="ECO:0000256" key="8">
    <source>
        <dbReference type="SAM" id="SignalP"/>
    </source>
</evidence>
<keyword evidence="7" id="KW-0472">Membrane</keyword>
<dbReference type="Proteomes" id="UP000632849">
    <property type="component" value="Unassembled WGS sequence"/>
</dbReference>
<dbReference type="EMBL" id="BNBE01000001">
    <property type="protein sequence ID" value="GHF89956.1"/>
    <property type="molecule type" value="Genomic_DNA"/>
</dbReference>
<keyword evidence="7" id="KW-1133">Transmembrane helix</keyword>
<organism evidence="10 11">
    <name type="scientific">Streptomyces filamentosus</name>
    <name type="common">Streptomyces roseosporus</name>
    <dbReference type="NCBI Taxonomy" id="67294"/>
    <lineage>
        <taxon>Bacteria</taxon>
        <taxon>Bacillati</taxon>
        <taxon>Actinomycetota</taxon>
        <taxon>Actinomycetes</taxon>
        <taxon>Kitasatosporales</taxon>
        <taxon>Streptomycetaceae</taxon>
        <taxon>Streptomyces</taxon>
    </lineage>
</organism>
<evidence type="ECO:0000259" key="9">
    <source>
        <dbReference type="PROSITE" id="PS50847"/>
    </source>
</evidence>
<evidence type="ECO:0000256" key="5">
    <source>
        <dbReference type="SAM" id="Coils"/>
    </source>
</evidence>
<dbReference type="AlphaFoldDB" id="A0A919EJV4"/>
<keyword evidence="3 8" id="KW-0732">Signal</keyword>
<evidence type="ECO:0000256" key="4">
    <source>
        <dbReference type="ARBA" id="ARBA00023088"/>
    </source>
</evidence>
<feature type="compositionally biased region" description="Acidic residues" evidence="6">
    <location>
        <begin position="359"/>
        <end position="375"/>
    </location>
</feature>
<name>A0A919EJV4_STRFL</name>
<dbReference type="RefSeq" id="WP_190041250.1">
    <property type="nucleotide sequence ID" value="NZ_BNBE01000001.1"/>
</dbReference>
<keyword evidence="7" id="KW-0812">Transmembrane</keyword>
<feature type="coiled-coil region" evidence="5">
    <location>
        <begin position="55"/>
        <end position="158"/>
    </location>
</feature>
<feature type="transmembrane region" description="Helical" evidence="7">
    <location>
        <begin position="429"/>
        <end position="447"/>
    </location>
</feature>
<reference evidence="10" key="1">
    <citation type="journal article" date="2014" name="Int. J. Syst. Evol. Microbiol.">
        <title>Complete genome sequence of Corynebacterium casei LMG S-19264T (=DSM 44701T), isolated from a smear-ripened cheese.</title>
        <authorList>
            <consortium name="US DOE Joint Genome Institute (JGI-PGF)"/>
            <person name="Walter F."/>
            <person name="Albersmeier A."/>
            <person name="Kalinowski J."/>
            <person name="Ruckert C."/>
        </authorList>
    </citation>
    <scope>NUCLEOTIDE SEQUENCE</scope>
    <source>
        <strain evidence="10">JCM 4122</strain>
    </source>
</reference>
<keyword evidence="11" id="KW-1185">Reference proteome</keyword>